<gene>
    <name evidence="6" type="ORF">S7711_03649</name>
</gene>
<dbReference type="HOGENOM" id="CLU_030571_1_0_1"/>
<dbReference type="SMART" id="SM00849">
    <property type="entry name" value="Lactamase_B"/>
    <property type="match status" value="1"/>
</dbReference>
<evidence type="ECO:0000313" key="6">
    <source>
        <dbReference type="EMBL" id="KEY64590.1"/>
    </source>
</evidence>
<dbReference type="SUPFAM" id="SSF56281">
    <property type="entry name" value="Metallo-hydrolase/oxidoreductase"/>
    <property type="match status" value="1"/>
</dbReference>
<evidence type="ECO:0000256" key="4">
    <source>
        <dbReference type="ARBA" id="ARBA00022833"/>
    </source>
</evidence>
<reference evidence="6 7" key="1">
    <citation type="journal article" date="2014" name="BMC Genomics">
        <title>Comparative genome sequencing reveals chemotype-specific gene clusters in the toxigenic black mold Stachybotrys.</title>
        <authorList>
            <person name="Semeiks J."/>
            <person name="Borek D."/>
            <person name="Otwinowski Z."/>
            <person name="Grishin N.V."/>
        </authorList>
    </citation>
    <scope>NUCLEOTIDE SEQUENCE [LARGE SCALE GENOMIC DNA]</scope>
    <source>
        <strain evidence="7">CBS 109288 / IBT 7711</strain>
    </source>
</reference>
<organism evidence="6 7">
    <name type="scientific">Stachybotrys chartarum (strain CBS 109288 / IBT 7711)</name>
    <name type="common">Toxic black mold</name>
    <name type="synonym">Stilbospora chartarum</name>
    <dbReference type="NCBI Taxonomy" id="1280523"/>
    <lineage>
        <taxon>Eukaryota</taxon>
        <taxon>Fungi</taxon>
        <taxon>Dikarya</taxon>
        <taxon>Ascomycota</taxon>
        <taxon>Pezizomycotina</taxon>
        <taxon>Sordariomycetes</taxon>
        <taxon>Hypocreomycetidae</taxon>
        <taxon>Hypocreales</taxon>
        <taxon>Stachybotryaceae</taxon>
        <taxon>Stachybotrys</taxon>
    </lineage>
</organism>
<keyword evidence="3" id="KW-0378">Hydrolase</keyword>
<evidence type="ECO:0000256" key="1">
    <source>
        <dbReference type="ARBA" id="ARBA00007749"/>
    </source>
</evidence>
<dbReference type="Pfam" id="PF00753">
    <property type="entry name" value="Lactamase_B"/>
    <property type="match status" value="1"/>
</dbReference>
<dbReference type="EMBL" id="KL648733">
    <property type="protein sequence ID" value="KEY64590.1"/>
    <property type="molecule type" value="Genomic_DNA"/>
</dbReference>
<dbReference type="InterPro" id="IPR001279">
    <property type="entry name" value="Metallo-B-lactamas"/>
</dbReference>
<evidence type="ECO:0000313" key="7">
    <source>
        <dbReference type="Proteomes" id="UP000028045"/>
    </source>
</evidence>
<dbReference type="PANTHER" id="PTHR42978:SF5">
    <property type="entry name" value="METALLO-BETA-LACTAMASE DOMAIN-CONTAINING PROTEIN"/>
    <property type="match status" value="1"/>
</dbReference>
<dbReference type="GO" id="GO:0016787">
    <property type="term" value="F:hydrolase activity"/>
    <property type="evidence" value="ECO:0007669"/>
    <property type="project" value="UniProtKB-KW"/>
</dbReference>
<dbReference type="CDD" id="cd07730">
    <property type="entry name" value="metallo-hydrolase-like_MBL-fold"/>
    <property type="match status" value="1"/>
</dbReference>
<dbReference type="PANTHER" id="PTHR42978">
    <property type="entry name" value="QUORUM-QUENCHING LACTONASE YTNP-RELATED-RELATED"/>
    <property type="match status" value="1"/>
</dbReference>
<dbReference type="Proteomes" id="UP000028045">
    <property type="component" value="Unassembled WGS sequence"/>
</dbReference>
<keyword evidence="2" id="KW-0479">Metal-binding</keyword>
<name>A0A084AH11_STACB</name>
<evidence type="ECO:0000256" key="3">
    <source>
        <dbReference type="ARBA" id="ARBA00022801"/>
    </source>
</evidence>
<dbReference type="GO" id="GO:0046872">
    <property type="term" value="F:metal ion binding"/>
    <property type="evidence" value="ECO:0007669"/>
    <property type="project" value="UniProtKB-KW"/>
</dbReference>
<dbReference type="InterPro" id="IPR051013">
    <property type="entry name" value="MBL_superfamily_lactonases"/>
</dbReference>
<feature type="domain" description="Metallo-beta-lactamase" evidence="5">
    <location>
        <begin position="49"/>
        <end position="268"/>
    </location>
</feature>
<protein>
    <recommendedName>
        <fullName evidence="5">Metallo-beta-lactamase domain-containing protein</fullName>
    </recommendedName>
</protein>
<dbReference type="Gene3D" id="3.60.15.10">
    <property type="entry name" value="Ribonuclease Z/Hydroxyacylglutathione hydrolase-like"/>
    <property type="match status" value="1"/>
</dbReference>
<dbReference type="AlphaFoldDB" id="A0A084AH11"/>
<accession>A0A084AH11</accession>
<proteinExistence type="inferred from homology"/>
<evidence type="ECO:0000259" key="5">
    <source>
        <dbReference type="SMART" id="SM00849"/>
    </source>
</evidence>
<sequence length="350" mass="38376">MPIIEPLISIPRSDSAVNVRVIDTNTLVFVDPKLFWQPAVDGFHGHHAPIYCFLISNGSRHVVFDLGTRPDWHNYAPKVVSLIQATTIVTPGTDVATILNSDTSGVNIRSEDIEAVIWSHNHFDHIGDVSTFPPTTELVVGPGVSALSWPGWPRQKDAIVRDSDAEGRHIREVSFSGGLKIGRFDAFDFFGDGSFYLLDAPGHAVGHICGLARTTAGSESSFVFIGADACHHPGVLRPSKYLPLPSGEELDCALAKPATCPGAVLQSHLTSAGSPFFTVSDGPLFPDREAAHETVQKIQDFDAQDNILVLIAHDLSLRSRIPFFPKTINQWKLNRLKIETRWLFCNDLLK</sequence>
<evidence type="ECO:0000256" key="2">
    <source>
        <dbReference type="ARBA" id="ARBA00022723"/>
    </source>
</evidence>
<dbReference type="OrthoDB" id="10250730at2759"/>
<keyword evidence="7" id="KW-1185">Reference proteome</keyword>
<comment type="similarity">
    <text evidence="1">Belongs to the metallo-beta-lactamase superfamily.</text>
</comment>
<keyword evidence="4" id="KW-0862">Zinc</keyword>
<dbReference type="InterPro" id="IPR036866">
    <property type="entry name" value="RibonucZ/Hydroxyglut_hydro"/>
</dbReference>